<dbReference type="EC" id="2.4.2.31" evidence="8"/>
<keyword evidence="8" id="KW-0521">NADP</keyword>
<dbReference type="SUPFAM" id="SSF56399">
    <property type="entry name" value="ADP-ribosylation"/>
    <property type="match status" value="1"/>
</dbReference>
<dbReference type="EMBL" id="CAJNYD010004872">
    <property type="protein sequence ID" value="CAF3645678.1"/>
    <property type="molecule type" value="Genomic_DNA"/>
</dbReference>
<dbReference type="Proteomes" id="UP000663833">
    <property type="component" value="Unassembled WGS sequence"/>
</dbReference>
<reference evidence="9" key="1">
    <citation type="submission" date="2021-02" db="EMBL/GenBank/DDBJ databases">
        <authorList>
            <person name="Nowell W R."/>
        </authorList>
    </citation>
    <scope>NUCLEOTIDE SEQUENCE</scope>
</reference>
<dbReference type="GO" id="GO:0008270">
    <property type="term" value="F:zinc ion binding"/>
    <property type="evidence" value="ECO:0007669"/>
    <property type="project" value="UniProtKB-KW"/>
</dbReference>
<evidence type="ECO:0000313" key="9">
    <source>
        <dbReference type="EMBL" id="CAF3645678.1"/>
    </source>
</evidence>
<dbReference type="InterPro" id="IPR000768">
    <property type="entry name" value="ART"/>
</dbReference>
<dbReference type="InterPro" id="IPR050952">
    <property type="entry name" value="TRIM-NHL_E3_ligases"/>
</dbReference>
<dbReference type="Pfam" id="PF01436">
    <property type="entry name" value="NHL"/>
    <property type="match status" value="1"/>
</dbReference>
<evidence type="ECO:0000256" key="3">
    <source>
        <dbReference type="ARBA" id="ARBA00022679"/>
    </source>
</evidence>
<sequence>MAIATGGGEEEATIQRILRITDVEQESLEILAPIGGYSSVPLVSLEEAVKPLVPILPDVQSNAYAAKLKCSKPADNLTQDESASIMLYTMTWEPPTECLYMILNDILRTKDRQQKLAPWYLYLRLFLNALFRLPLLPTMAYRGVKLDLKNRYIEGETIVWWGFSSCTTSMGVLQSDLFLGKSGTRTMFTLQCKSARDIRKHSFFPTDDEVLLMAATQFKIVSSLDQGDLHMIQLEETTPKFSLLQPVPIVGSLPMNSNPSGDPILTAIVKVEEKTETHPLKSQIDTHEVAAGTNNNIGTNSITDSMSAVKISDATEKVNIPANATWAQNGVTIAGGHREGDATNELNGPRGLFVDDDQTVVIADWGNHRIMQWKNGDTTNGLVVAGGKAQGNRLHQLYCPTDVLIDKETDSLIICDQWNRRVVRWSRRNGTTQGEILIGNIHCWGLAMDDQRNLYVSDIGKHEVRRYQLGEKNDTLVAGGNGKGDGLSQFNWPTYLFVDRDHSVYVSDDENHRVMKWVEGAKEGIVVAGGQGRGSALTQLSHPTGLFVDTLGTLYVAESQNHRVVRWTQGDKKQGTVIVGGNGQAGGANQLNGPRGLSFDRHGNLYVVNHWSSRVQRFSIE</sequence>
<evidence type="ECO:0000256" key="4">
    <source>
        <dbReference type="ARBA" id="ARBA00022695"/>
    </source>
</evidence>
<dbReference type="PANTHER" id="PTHR24104">
    <property type="entry name" value="E3 UBIQUITIN-PROTEIN LIGASE NHLRC1-RELATED"/>
    <property type="match status" value="1"/>
</dbReference>
<evidence type="ECO:0000256" key="1">
    <source>
        <dbReference type="ARBA" id="ARBA00009558"/>
    </source>
</evidence>
<evidence type="ECO:0000256" key="7">
    <source>
        <dbReference type="PROSITE-ProRule" id="PRU00504"/>
    </source>
</evidence>
<comment type="similarity">
    <text evidence="1 8">Belongs to the Arg-specific ADP-ribosyltransferase family.</text>
</comment>
<dbReference type="AlphaFoldDB" id="A0A818QYL2"/>
<keyword evidence="4" id="KW-0548">Nucleotidyltransferase</keyword>
<keyword evidence="8" id="KW-0520">NAD</keyword>
<dbReference type="PROSITE" id="PS51125">
    <property type="entry name" value="NHL"/>
    <property type="match status" value="2"/>
</dbReference>
<comment type="caution">
    <text evidence="9">The sequence shown here is derived from an EMBL/GenBank/DDBJ whole genome shotgun (WGS) entry which is preliminary data.</text>
</comment>
<comment type="catalytic activity">
    <reaction evidence="6 8">
        <text>L-arginyl-[protein] + NAD(+) = N(omega)-(ADP-D-ribosyl)-L-arginyl-[protein] + nicotinamide + H(+)</text>
        <dbReference type="Rhea" id="RHEA:19149"/>
        <dbReference type="Rhea" id="RHEA-COMP:10532"/>
        <dbReference type="Rhea" id="RHEA-COMP:15087"/>
        <dbReference type="ChEBI" id="CHEBI:15378"/>
        <dbReference type="ChEBI" id="CHEBI:17154"/>
        <dbReference type="ChEBI" id="CHEBI:29965"/>
        <dbReference type="ChEBI" id="CHEBI:57540"/>
        <dbReference type="ChEBI" id="CHEBI:142554"/>
        <dbReference type="EC" id="2.4.2.31"/>
    </reaction>
</comment>
<feature type="repeat" description="NHL" evidence="7">
    <location>
        <begin position="337"/>
        <end position="376"/>
    </location>
</feature>
<dbReference type="CDD" id="cd05819">
    <property type="entry name" value="NHL"/>
    <property type="match status" value="1"/>
</dbReference>
<keyword evidence="2 8" id="KW-0328">Glycosyltransferase</keyword>
<dbReference type="PANTHER" id="PTHR24104:SF25">
    <property type="entry name" value="PROTEIN LIN-41"/>
    <property type="match status" value="1"/>
</dbReference>
<keyword evidence="3 8" id="KW-0808">Transferase</keyword>
<dbReference type="Pfam" id="PF01129">
    <property type="entry name" value="ART"/>
    <property type="match status" value="1"/>
</dbReference>
<dbReference type="InterPro" id="IPR001258">
    <property type="entry name" value="NHL_repeat"/>
</dbReference>
<organism evidence="9 11">
    <name type="scientific">Rotaria socialis</name>
    <dbReference type="NCBI Taxonomy" id="392032"/>
    <lineage>
        <taxon>Eukaryota</taxon>
        <taxon>Metazoa</taxon>
        <taxon>Spiralia</taxon>
        <taxon>Gnathifera</taxon>
        <taxon>Rotifera</taxon>
        <taxon>Eurotatoria</taxon>
        <taxon>Bdelloidea</taxon>
        <taxon>Philodinida</taxon>
        <taxon>Philodinidae</taxon>
        <taxon>Rotaria</taxon>
    </lineage>
</organism>
<dbReference type="PROSITE" id="PS51996">
    <property type="entry name" value="TR_MART"/>
    <property type="match status" value="1"/>
</dbReference>
<dbReference type="GO" id="GO:0016779">
    <property type="term" value="F:nucleotidyltransferase activity"/>
    <property type="evidence" value="ECO:0007669"/>
    <property type="project" value="UniProtKB-KW"/>
</dbReference>
<evidence type="ECO:0000256" key="2">
    <source>
        <dbReference type="ARBA" id="ARBA00022676"/>
    </source>
</evidence>
<evidence type="ECO:0000313" key="11">
    <source>
        <dbReference type="Proteomes" id="UP000663833"/>
    </source>
</evidence>
<evidence type="ECO:0000313" key="10">
    <source>
        <dbReference type="EMBL" id="CAF4517432.1"/>
    </source>
</evidence>
<keyword evidence="5" id="KW-0677">Repeat</keyword>
<dbReference type="Gene3D" id="3.90.176.10">
    <property type="entry name" value="Toxin ADP-ribosyltransferase, Chain A, domain 1"/>
    <property type="match status" value="1"/>
</dbReference>
<name>A0A818QYL2_9BILA</name>
<protein>
    <recommendedName>
        <fullName evidence="8">NAD(P)(+)--arginine ADP-ribosyltransferase</fullName>
        <ecNumber evidence="8">2.4.2.31</ecNumber>
    </recommendedName>
    <alternativeName>
        <fullName evidence="8">Mono(ADP-ribosyl)transferase</fullName>
    </alternativeName>
</protein>
<feature type="repeat" description="NHL" evidence="7">
    <location>
        <begin position="533"/>
        <end position="570"/>
    </location>
</feature>
<dbReference type="GO" id="GO:0106274">
    <property type="term" value="F:NAD+-protein-arginine ADP-ribosyltransferase activity"/>
    <property type="evidence" value="ECO:0007669"/>
    <property type="project" value="UniProtKB-EC"/>
</dbReference>
<proteinExistence type="inferred from homology"/>
<evidence type="ECO:0000256" key="8">
    <source>
        <dbReference type="RuleBase" id="RU361228"/>
    </source>
</evidence>
<dbReference type="Gene3D" id="2.120.10.30">
    <property type="entry name" value="TolB, C-terminal domain"/>
    <property type="match status" value="3"/>
</dbReference>
<dbReference type="InterPro" id="IPR011042">
    <property type="entry name" value="6-blade_b-propeller_TolB-like"/>
</dbReference>
<gene>
    <name evidence="10" type="ORF">HFQ381_LOCUS28895</name>
    <name evidence="9" type="ORF">LUA448_LOCUS32695</name>
</gene>
<evidence type="ECO:0000256" key="5">
    <source>
        <dbReference type="ARBA" id="ARBA00022737"/>
    </source>
</evidence>
<dbReference type="EMBL" id="CAJOBO010004306">
    <property type="protein sequence ID" value="CAF4517432.1"/>
    <property type="molecule type" value="Genomic_DNA"/>
</dbReference>
<dbReference type="Proteomes" id="UP000663851">
    <property type="component" value="Unassembled WGS sequence"/>
</dbReference>
<dbReference type="SUPFAM" id="SSF101898">
    <property type="entry name" value="NHL repeat"/>
    <property type="match status" value="1"/>
</dbReference>
<accession>A0A818QYL2</accession>
<evidence type="ECO:0000256" key="6">
    <source>
        <dbReference type="ARBA" id="ARBA00047597"/>
    </source>
</evidence>